<dbReference type="AlphaFoldDB" id="A0A1N6N166"/>
<keyword evidence="4" id="KW-1185">Reference proteome</keyword>
<evidence type="ECO:0000313" key="1">
    <source>
        <dbReference type="EMBL" id="PHM31338.1"/>
    </source>
</evidence>
<name>A0A1N6N166_9GAMM</name>
<reference evidence="3" key="1">
    <citation type="submission" date="2016-12" db="EMBL/GenBank/DDBJ databases">
        <authorList>
            <person name="Gaudriault S."/>
        </authorList>
    </citation>
    <scope>NUCLEOTIDE SEQUENCE [LARGE SCALE GENOMIC DNA]</scope>
    <source>
        <strain evidence="3">HGB1681 (deposited as PTA-6826 in the American Type Culture Collection)</strain>
    </source>
</reference>
<accession>A0A1N6N166</accession>
<evidence type="ECO:0000313" key="3">
    <source>
        <dbReference type="Proteomes" id="UP000196435"/>
    </source>
</evidence>
<gene>
    <name evidence="1" type="ORF">Xinn_02884</name>
    <name evidence="2" type="ORF">XIS1_840058</name>
</gene>
<dbReference type="EMBL" id="FTLG01000230">
    <property type="protein sequence ID" value="SIP74789.1"/>
    <property type="molecule type" value="Genomic_DNA"/>
</dbReference>
<dbReference type="RefSeq" id="WP_086954115.1">
    <property type="nucleotide sequence ID" value="NZ_CAWNQC010000236.1"/>
</dbReference>
<evidence type="ECO:0000313" key="4">
    <source>
        <dbReference type="Proteomes" id="UP000224871"/>
    </source>
</evidence>
<dbReference type="Proteomes" id="UP000196435">
    <property type="component" value="Unassembled WGS sequence"/>
</dbReference>
<dbReference type="EMBL" id="NIBU01000039">
    <property type="protein sequence ID" value="PHM31338.1"/>
    <property type="molecule type" value="Genomic_DNA"/>
</dbReference>
<organism evidence="2 3">
    <name type="scientific">Xenorhabdus innexi</name>
    <dbReference type="NCBI Taxonomy" id="290109"/>
    <lineage>
        <taxon>Bacteria</taxon>
        <taxon>Pseudomonadati</taxon>
        <taxon>Pseudomonadota</taxon>
        <taxon>Gammaproteobacteria</taxon>
        <taxon>Enterobacterales</taxon>
        <taxon>Morganellaceae</taxon>
        <taxon>Xenorhabdus</taxon>
    </lineage>
</organism>
<proteinExistence type="predicted"/>
<sequence length="106" mass="11862">MTTIDLHLAQIIKSAWGDPSDITDAIWKAGYRKPEREAEEIAWLTIQIMEGVPDEVPYSARPKNLDDILAGELNDYVFSATWDDKATPAGVARVILENGYQKGEEK</sequence>
<reference evidence="1 4" key="3">
    <citation type="journal article" date="2017" name="Nat. Microbiol.">
        <title>Natural product diversity associated with the nematode symbionts Photorhabdus and Xenorhabdus.</title>
        <authorList>
            <person name="Tobias N.J."/>
            <person name="Wolff H."/>
            <person name="Djahanschiri B."/>
            <person name="Grundmann F."/>
            <person name="Kronenwerth M."/>
            <person name="Shi Y.M."/>
            <person name="Simonyi S."/>
            <person name="Grun P."/>
            <person name="Shapiro-Ilan D."/>
            <person name="Pidot S.J."/>
            <person name="Stinear T.P."/>
            <person name="Ebersberger I."/>
            <person name="Bode H.B."/>
        </authorList>
    </citation>
    <scope>NUCLEOTIDE SEQUENCE [LARGE SCALE GENOMIC DNA]</scope>
    <source>
        <strain evidence="1 4">DSM 16336</strain>
    </source>
</reference>
<dbReference type="OrthoDB" id="6457712at2"/>
<evidence type="ECO:0000313" key="2">
    <source>
        <dbReference type="EMBL" id="SIP74789.1"/>
    </source>
</evidence>
<reference evidence="2" key="2">
    <citation type="submission" date="2016-12" db="EMBL/GenBank/DDBJ databases">
        <authorList>
            <person name="Song W.-J."/>
            <person name="Kurnit D.M."/>
        </authorList>
    </citation>
    <scope>NUCLEOTIDE SEQUENCE [LARGE SCALE GENOMIC DNA]</scope>
    <source>
        <strain evidence="2">HGB1681</strain>
    </source>
</reference>
<protein>
    <submittedName>
        <fullName evidence="2">Uncharacterized protein</fullName>
    </submittedName>
</protein>
<dbReference type="Proteomes" id="UP000224871">
    <property type="component" value="Unassembled WGS sequence"/>
</dbReference>